<evidence type="ECO:0000256" key="3">
    <source>
        <dbReference type="ARBA" id="ARBA00022691"/>
    </source>
</evidence>
<dbReference type="Proteomes" id="UP000581688">
    <property type="component" value="Unassembled WGS sequence"/>
</dbReference>
<dbReference type="GO" id="GO:0102559">
    <property type="term" value="F:peptide chain release factor N(5)-glutamine methyltransferase activity"/>
    <property type="evidence" value="ECO:0007669"/>
    <property type="project" value="UniProtKB-EC"/>
</dbReference>
<dbReference type="HAMAP" id="MF_02126">
    <property type="entry name" value="RF_methyltr_PrmC"/>
    <property type="match status" value="1"/>
</dbReference>
<dbReference type="InterPro" id="IPR029063">
    <property type="entry name" value="SAM-dependent_MTases_sf"/>
</dbReference>
<dbReference type="PANTHER" id="PTHR18895">
    <property type="entry name" value="HEMK METHYLTRANSFERASE"/>
    <property type="match status" value="1"/>
</dbReference>
<proteinExistence type="inferred from homology"/>
<dbReference type="Pfam" id="PF05175">
    <property type="entry name" value="MTS"/>
    <property type="match status" value="1"/>
</dbReference>
<evidence type="ECO:0000313" key="9">
    <source>
        <dbReference type="Proteomes" id="UP000581688"/>
    </source>
</evidence>
<name>A0A841Q6F4_9BACI</name>
<evidence type="ECO:0000259" key="7">
    <source>
        <dbReference type="Pfam" id="PF17827"/>
    </source>
</evidence>
<dbReference type="PANTHER" id="PTHR18895:SF74">
    <property type="entry name" value="MTRF1L RELEASE FACTOR GLUTAMINE METHYLTRANSFERASE"/>
    <property type="match status" value="1"/>
</dbReference>
<dbReference type="InterPro" id="IPR007848">
    <property type="entry name" value="Small_mtfrase_dom"/>
</dbReference>
<dbReference type="InterPro" id="IPR050320">
    <property type="entry name" value="N5-glutamine_MTase"/>
</dbReference>
<evidence type="ECO:0000313" key="8">
    <source>
        <dbReference type="EMBL" id="MBB6453933.1"/>
    </source>
</evidence>
<comment type="catalytic activity">
    <reaction evidence="4 5">
        <text>L-glutaminyl-[peptide chain release factor] + S-adenosyl-L-methionine = N(5)-methyl-L-glutaminyl-[peptide chain release factor] + S-adenosyl-L-homocysteine + H(+)</text>
        <dbReference type="Rhea" id="RHEA:42896"/>
        <dbReference type="Rhea" id="RHEA-COMP:10271"/>
        <dbReference type="Rhea" id="RHEA-COMP:10272"/>
        <dbReference type="ChEBI" id="CHEBI:15378"/>
        <dbReference type="ChEBI" id="CHEBI:30011"/>
        <dbReference type="ChEBI" id="CHEBI:57856"/>
        <dbReference type="ChEBI" id="CHEBI:59789"/>
        <dbReference type="ChEBI" id="CHEBI:61891"/>
        <dbReference type="EC" id="2.1.1.297"/>
    </reaction>
</comment>
<sequence>MSKMERFTTIWEARRWASLFLKQHNREEGVADLLLMHHLDMSRANLLASSKDTFPVEIQELLMEQVRAHAEQGIPVQHLIGHEEFYGRHFTVNEHVLIPRPETEELVQLVLREIDREYSGKQLTVLDLGAGSGAISITLKKENPMLCVKAVDISEDALAVAKHNAVKLDADVEFFQGNFLEPFIEKGIKADIVVSNPPYISINDKDTLDDTVKNYDPDQALYAGDDGLDAYRIILQQLPSVVKNKSLLAFEIGYQQGEAVQKIIQSGFPQSNPQIVQDINGKDRMVYSWLQ</sequence>
<evidence type="ECO:0000256" key="2">
    <source>
        <dbReference type="ARBA" id="ARBA00022679"/>
    </source>
</evidence>
<protein>
    <recommendedName>
        <fullName evidence="5">Release factor glutamine methyltransferase</fullName>
        <shortName evidence="5">RF MTase</shortName>
        <ecNumber evidence="5">2.1.1.297</ecNumber>
    </recommendedName>
    <alternativeName>
        <fullName evidence="5">N5-glutamine methyltransferase PrmC</fullName>
    </alternativeName>
    <alternativeName>
        <fullName evidence="5">Protein-(glutamine-N5) MTase PrmC</fullName>
    </alternativeName>
    <alternativeName>
        <fullName evidence="5">Protein-glutamine N-methyltransferase PrmC</fullName>
    </alternativeName>
</protein>
<dbReference type="InterPro" id="IPR040758">
    <property type="entry name" value="PrmC_N"/>
</dbReference>
<dbReference type="NCBIfam" id="TIGR03534">
    <property type="entry name" value="RF_mod_PrmC"/>
    <property type="match status" value="1"/>
</dbReference>
<dbReference type="CDD" id="cd02440">
    <property type="entry name" value="AdoMet_MTases"/>
    <property type="match status" value="1"/>
</dbReference>
<dbReference type="EMBL" id="JACHGH010000006">
    <property type="protein sequence ID" value="MBB6453933.1"/>
    <property type="molecule type" value="Genomic_DNA"/>
</dbReference>
<organism evidence="8 9">
    <name type="scientific">Salirhabdus euzebyi</name>
    <dbReference type="NCBI Taxonomy" id="394506"/>
    <lineage>
        <taxon>Bacteria</taxon>
        <taxon>Bacillati</taxon>
        <taxon>Bacillota</taxon>
        <taxon>Bacilli</taxon>
        <taxon>Bacillales</taxon>
        <taxon>Bacillaceae</taxon>
        <taxon>Salirhabdus</taxon>
    </lineage>
</organism>
<evidence type="ECO:0000256" key="1">
    <source>
        <dbReference type="ARBA" id="ARBA00022603"/>
    </source>
</evidence>
<dbReference type="GO" id="GO:0003676">
    <property type="term" value="F:nucleic acid binding"/>
    <property type="evidence" value="ECO:0007669"/>
    <property type="project" value="InterPro"/>
</dbReference>
<gene>
    <name evidence="5" type="primary">prmC</name>
    <name evidence="8" type="ORF">HNQ94_002384</name>
</gene>
<dbReference type="EC" id="2.1.1.297" evidence="5"/>
<keyword evidence="2 5" id="KW-0808">Transferase</keyword>
<dbReference type="InterPro" id="IPR002052">
    <property type="entry name" value="DNA_methylase_N6_adenine_CS"/>
</dbReference>
<dbReference type="SUPFAM" id="SSF53335">
    <property type="entry name" value="S-adenosyl-L-methionine-dependent methyltransferases"/>
    <property type="match status" value="1"/>
</dbReference>
<feature type="binding site" evidence="5">
    <location>
        <position position="179"/>
    </location>
    <ligand>
        <name>S-adenosyl-L-methionine</name>
        <dbReference type="ChEBI" id="CHEBI:59789"/>
    </ligand>
</feature>
<feature type="binding site" evidence="5">
    <location>
        <begin position="129"/>
        <end position="133"/>
    </location>
    <ligand>
        <name>S-adenosyl-L-methionine</name>
        <dbReference type="ChEBI" id="CHEBI:59789"/>
    </ligand>
</feature>
<dbReference type="InterPro" id="IPR019874">
    <property type="entry name" value="RF_methyltr_PrmC"/>
</dbReference>
<feature type="binding site" evidence="5">
    <location>
        <position position="196"/>
    </location>
    <ligand>
        <name>S-adenosyl-L-methionine</name>
        <dbReference type="ChEBI" id="CHEBI:59789"/>
    </ligand>
</feature>
<feature type="domain" description="Release factor glutamine methyltransferase N-terminal" evidence="7">
    <location>
        <begin position="12"/>
        <end position="81"/>
    </location>
</feature>
<dbReference type="GO" id="GO:0032259">
    <property type="term" value="P:methylation"/>
    <property type="evidence" value="ECO:0007669"/>
    <property type="project" value="UniProtKB-KW"/>
</dbReference>
<comment type="function">
    <text evidence="5">Methylates the class 1 translation termination release factors RF1/PrfA and RF2/PrfB on the glutamine residue of the universally conserved GGQ motif.</text>
</comment>
<keyword evidence="3 5" id="KW-0949">S-adenosyl-L-methionine</keyword>
<dbReference type="InterPro" id="IPR004556">
    <property type="entry name" value="HemK-like"/>
</dbReference>
<dbReference type="Gene3D" id="3.40.50.150">
    <property type="entry name" value="Vaccinia Virus protein VP39"/>
    <property type="match status" value="1"/>
</dbReference>
<evidence type="ECO:0000256" key="5">
    <source>
        <dbReference type="HAMAP-Rule" id="MF_02126"/>
    </source>
</evidence>
<evidence type="ECO:0000259" key="6">
    <source>
        <dbReference type="Pfam" id="PF05175"/>
    </source>
</evidence>
<comment type="similarity">
    <text evidence="5">Belongs to the protein N5-glutamine methyltransferase family. PrmC subfamily.</text>
</comment>
<keyword evidence="1 5" id="KW-0489">Methyltransferase</keyword>
<comment type="caution">
    <text evidence="8">The sequence shown here is derived from an EMBL/GenBank/DDBJ whole genome shotgun (WGS) entry which is preliminary data.</text>
</comment>
<keyword evidence="9" id="KW-1185">Reference proteome</keyword>
<evidence type="ECO:0000256" key="4">
    <source>
        <dbReference type="ARBA" id="ARBA00048391"/>
    </source>
</evidence>
<dbReference type="AlphaFoldDB" id="A0A841Q6F4"/>
<feature type="domain" description="Methyltransferase small" evidence="6">
    <location>
        <begin position="109"/>
        <end position="201"/>
    </location>
</feature>
<feature type="binding site" evidence="5">
    <location>
        <position position="152"/>
    </location>
    <ligand>
        <name>S-adenosyl-L-methionine</name>
        <dbReference type="ChEBI" id="CHEBI:59789"/>
    </ligand>
</feature>
<dbReference type="Pfam" id="PF17827">
    <property type="entry name" value="PrmC_N"/>
    <property type="match status" value="1"/>
</dbReference>
<accession>A0A841Q6F4</accession>
<dbReference type="Gene3D" id="1.10.8.10">
    <property type="entry name" value="DNA helicase RuvA subunit, C-terminal domain"/>
    <property type="match status" value="1"/>
</dbReference>
<reference evidence="8 9" key="1">
    <citation type="submission" date="2020-08" db="EMBL/GenBank/DDBJ databases">
        <title>Genomic Encyclopedia of Type Strains, Phase IV (KMG-IV): sequencing the most valuable type-strain genomes for metagenomic binning, comparative biology and taxonomic classification.</title>
        <authorList>
            <person name="Goeker M."/>
        </authorList>
    </citation>
    <scope>NUCLEOTIDE SEQUENCE [LARGE SCALE GENOMIC DNA]</scope>
    <source>
        <strain evidence="8 9">DSM 19612</strain>
    </source>
</reference>
<dbReference type="PROSITE" id="PS00092">
    <property type="entry name" value="N6_MTASE"/>
    <property type="match status" value="1"/>
</dbReference>
<feature type="binding site" evidence="5">
    <location>
        <begin position="196"/>
        <end position="199"/>
    </location>
    <ligand>
        <name>substrate</name>
    </ligand>
</feature>
<dbReference type="NCBIfam" id="TIGR00536">
    <property type="entry name" value="hemK_fam"/>
    <property type="match status" value="1"/>
</dbReference>